<evidence type="ECO:0000313" key="1">
    <source>
        <dbReference type="EMBL" id="VEL13061.1"/>
    </source>
</evidence>
<protein>
    <submittedName>
        <fullName evidence="1">Uncharacterized protein</fullName>
    </submittedName>
</protein>
<organism evidence="1 2">
    <name type="scientific">Protopolystoma xenopodis</name>
    <dbReference type="NCBI Taxonomy" id="117903"/>
    <lineage>
        <taxon>Eukaryota</taxon>
        <taxon>Metazoa</taxon>
        <taxon>Spiralia</taxon>
        <taxon>Lophotrochozoa</taxon>
        <taxon>Platyhelminthes</taxon>
        <taxon>Monogenea</taxon>
        <taxon>Polyopisthocotylea</taxon>
        <taxon>Polystomatidea</taxon>
        <taxon>Polystomatidae</taxon>
        <taxon>Protopolystoma</taxon>
    </lineage>
</organism>
<accession>A0A448WJ62</accession>
<dbReference type="EMBL" id="CAAALY010016666">
    <property type="protein sequence ID" value="VEL13061.1"/>
    <property type="molecule type" value="Genomic_DNA"/>
</dbReference>
<evidence type="ECO:0000313" key="2">
    <source>
        <dbReference type="Proteomes" id="UP000784294"/>
    </source>
</evidence>
<dbReference type="AlphaFoldDB" id="A0A448WJ62"/>
<sequence>MYSRKEVNCSPRQHNLLNFMDVRWCRKQSQCLGNQVSRRVSQLLDAHEGPDDPASNDLLSMPITMRACSWITSFGLSQSWFSQDHGAHFSSPFLLPFAYVLVESYSPSSLARLESAVLLSSSPR</sequence>
<reference evidence="1" key="1">
    <citation type="submission" date="2018-11" db="EMBL/GenBank/DDBJ databases">
        <authorList>
            <consortium name="Pathogen Informatics"/>
        </authorList>
    </citation>
    <scope>NUCLEOTIDE SEQUENCE</scope>
</reference>
<keyword evidence="2" id="KW-1185">Reference proteome</keyword>
<gene>
    <name evidence="1" type="ORF">PXEA_LOCUS6501</name>
</gene>
<proteinExistence type="predicted"/>
<comment type="caution">
    <text evidence="1">The sequence shown here is derived from an EMBL/GenBank/DDBJ whole genome shotgun (WGS) entry which is preliminary data.</text>
</comment>
<dbReference type="Proteomes" id="UP000784294">
    <property type="component" value="Unassembled WGS sequence"/>
</dbReference>
<name>A0A448WJ62_9PLAT</name>